<name>A0A0U5AQC8_9BACL</name>
<comment type="pathway">
    <text evidence="1">Amino-acid degradation; L-histidine degradation into L-glutamate; N-formimidoyl-L-glutamate from L-histidine: step 1/3.</text>
</comment>
<keyword evidence="4 7" id="KW-0456">Lyase</keyword>
<evidence type="ECO:0000313" key="8">
    <source>
        <dbReference type="EMBL" id="BAU26026.1"/>
    </source>
</evidence>
<dbReference type="GO" id="GO:0005737">
    <property type="term" value="C:cytoplasm"/>
    <property type="evidence" value="ECO:0007669"/>
    <property type="project" value="InterPro"/>
</dbReference>
<proteinExistence type="inferred from homology"/>
<comment type="catalytic activity">
    <reaction evidence="5">
        <text>L-histidine = trans-urocanate + NH4(+)</text>
        <dbReference type="Rhea" id="RHEA:21232"/>
        <dbReference type="ChEBI" id="CHEBI:17771"/>
        <dbReference type="ChEBI" id="CHEBI:28938"/>
        <dbReference type="ChEBI" id="CHEBI:57595"/>
        <dbReference type="EC" id="4.3.1.3"/>
    </reaction>
</comment>
<dbReference type="InterPro" id="IPR008948">
    <property type="entry name" value="L-Aspartase-like"/>
</dbReference>
<dbReference type="SUPFAM" id="SSF48557">
    <property type="entry name" value="L-aspartase-like"/>
    <property type="match status" value="1"/>
</dbReference>
<dbReference type="AlphaFoldDB" id="A0A0U5AQC8"/>
<evidence type="ECO:0000256" key="3">
    <source>
        <dbReference type="ARBA" id="ARBA00022808"/>
    </source>
</evidence>
<dbReference type="GO" id="GO:0019557">
    <property type="term" value="P:L-histidine catabolic process to glutamate and formate"/>
    <property type="evidence" value="ECO:0007669"/>
    <property type="project" value="UniProtKB-UniPathway"/>
</dbReference>
<dbReference type="NCBIfam" id="TIGR01225">
    <property type="entry name" value="hutH"/>
    <property type="match status" value="1"/>
</dbReference>
<reference evidence="8 9" key="1">
    <citation type="submission" date="2015-12" db="EMBL/GenBank/DDBJ databases">
        <title>Genome sequence of Aneurinibacillus soli.</title>
        <authorList>
            <person name="Lee J.S."/>
            <person name="Lee K.C."/>
            <person name="Kim K.K."/>
            <person name="Lee B.W."/>
        </authorList>
    </citation>
    <scope>NUCLEOTIDE SEQUENCE [LARGE SCALE GENOMIC DNA]</scope>
    <source>
        <strain evidence="8 9">CB4</strain>
    </source>
</reference>
<dbReference type="KEGG" id="asoc:CB4_00098"/>
<evidence type="ECO:0000313" key="9">
    <source>
        <dbReference type="Proteomes" id="UP000217696"/>
    </source>
</evidence>
<dbReference type="Pfam" id="PF00221">
    <property type="entry name" value="Lyase_aromatic"/>
    <property type="match status" value="1"/>
</dbReference>
<keyword evidence="9" id="KW-1185">Reference proteome</keyword>
<comment type="similarity">
    <text evidence="7">Belongs to the PAL/histidase family.</text>
</comment>
<sequence length="519" mass="56877">MGQEAHCYPSELTHVVLGEGPVTVEEMVAVARYKAKVSFSQQYCDRVAASRSLIERFLRENRLIYGVTTGFGENVTEVISPEDATTLQHNIIRSHAVSVGEPLEKEIVRAIQFMILVSLGQGYSGVRLEVLQLIASLLNEEITPFAPGEGSVGYLAPEAHMALVLIGEGKAWYKGELLAGKEALHRAGLQPIELGCKEGLALINGTTSVTAFATLALYNASQAVKTADVAGAMSLEVLKGTIKACDPRLHAVKKHDEQSATAKTILHILEGSEIAEAYKSHRLQDALSLRCIPQLHGACKKLLKDAREVIENEMASTGDNPIIYPEDDDGIALMGGNFDGTYVGMYSDSMCIAMANLAKMAERRIDRLVNHHHSELPSFLVANPGLNNGYMIPQYTAAGLLGEIKVLSHPSTVDNISTSANQEDQVSMAYFAAKKAYHISKKVEYILAIELMTAAQALDFHKPLKPSPVTEAVYQKIRSMVPTVKVDRYFYPDIEYIRHLLHHGEFVKLVEERIGSMSF</sequence>
<evidence type="ECO:0000256" key="5">
    <source>
        <dbReference type="ARBA" id="ARBA00049269"/>
    </source>
</evidence>
<dbReference type="GO" id="GO:0019556">
    <property type="term" value="P:L-histidine catabolic process to glutamate and formamide"/>
    <property type="evidence" value="ECO:0007669"/>
    <property type="project" value="UniProtKB-UniPathway"/>
</dbReference>
<dbReference type="Gene3D" id="1.20.200.10">
    <property type="entry name" value="Fumarase/aspartase (Central domain)"/>
    <property type="match status" value="1"/>
</dbReference>
<dbReference type="InterPro" id="IPR005921">
    <property type="entry name" value="HutH"/>
</dbReference>
<dbReference type="Gene3D" id="1.10.275.10">
    <property type="entry name" value="Fumarase/aspartase (N-terminal domain)"/>
    <property type="match status" value="1"/>
</dbReference>
<evidence type="ECO:0000256" key="6">
    <source>
        <dbReference type="NCBIfam" id="TIGR01225"/>
    </source>
</evidence>
<evidence type="ECO:0000256" key="2">
    <source>
        <dbReference type="ARBA" id="ARBA00012994"/>
    </source>
</evidence>
<accession>A0A0U5AQC8</accession>
<dbReference type="OrthoDB" id="9806955at2"/>
<evidence type="ECO:0000256" key="1">
    <source>
        <dbReference type="ARBA" id="ARBA00005113"/>
    </source>
</evidence>
<dbReference type="CDD" id="cd00332">
    <property type="entry name" value="PAL-HAL"/>
    <property type="match status" value="1"/>
</dbReference>
<dbReference type="InterPro" id="IPR001106">
    <property type="entry name" value="Aromatic_Lyase"/>
</dbReference>
<gene>
    <name evidence="8" type="primary">hutH_1</name>
    <name evidence="8" type="ORF">CB4_00098</name>
</gene>
<dbReference type="EC" id="4.3.1.3" evidence="2 6"/>
<dbReference type="InterPro" id="IPR024083">
    <property type="entry name" value="Fumarase/histidase_N"/>
</dbReference>
<dbReference type="NCBIfam" id="NF006871">
    <property type="entry name" value="PRK09367.1"/>
    <property type="match status" value="1"/>
</dbReference>
<evidence type="ECO:0000256" key="7">
    <source>
        <dbReference type="RuleBase" id="RU003954"/>
    </source>
</evidence>
<protein>
    <recommendedName>
        <fullName evidence="2 6">Histidine ammonia-lyase</fullName>
        <ecNumber evidence="2 6">4.3.1.3</ecNumber>
    </recommendedName>
</protein>
<dbReference type="UniPathway" id="UPA00379">
    <property type="reaction ID" value="UER00549"/>
</dbReference>
<organism evidence="8 9">
    <name type="scientific">Aneurinibacillus soli</name>
    <dbReference type="NCBI Taxonomy" id="1500254"/>
    <lineage>
        <taxon>Bacteria</taxon>
        <taxon>Bacillati</taxon>
        <taxon>Bacillota</taxon>
        <taxon>Bacilli</taxon>
        <taxon>Bacillales</taxon>
        <taxon>Paenibacillaceae</taxon>
        <taxon>Aneurinibacillus group</taxon>
        <taxon>Aneurinibacillus</taxon>
    </lineage>
</organism>
<dbReference type="Proteomes" id="UP000217696">
    <property type="component" value="Chromosome"/>
</dbReference>
<dbReference type="GO" id="GO:0004397">
    <property type="term" value="F:histidine ammonia-lyase activity"/>
    <property type="evidence" value="ECO:0007669"/>
    <property type="project" value="UniProtKB-UniRule"/>
</dbReference>
<evidence type="ECO:0000256" key="4">
    <source>
        <dbReference type="ARBA" id="ARBA00023239"/>
    </source>
</evidence>
<keyword evidence="3" id="KW-0369">Histidine metabolism</keyword>
<dbReference type="FunFam" id="1.10.275.10:FF:000005">
    <property type="entry name" value="Histidine ammonia-lyase"/>
    <property type="match status" value="1"/>
</dbReference>
<dbReference type="PANTHER" id="PTHR10362">
    <property type="entry name" value="HISTIDINE AMMONIA-LYASE"/>
    <property type="match status" value="1"/>
</dbReference>
<dbReference type="EMBL" id="AP017312">
    <property type="protein sequence ID" value="BAU26026.1"/>
    <property type="molecule type" value="Genomic_DNA"/>
</dbReference>